<dbReference type="GO" id="GO:0016746">
    <property type="term" value="F:acyltransferase activity"/>
    <property type="evidence" value="ECO:0007669"/>
    <property type="project" value="UniProtKB-KW"/>
</dbReference>
<sequence length="245" mass="27880">MKFSCYAVQFESLPCRFEANYSKLLTFLNFCEKGSLVVFPEVAATAFCYEEIERAVKFSERVFEELQNFSKGLELTVVITGYEQINGKLFNSVKVLDRGREVLSRPKVKLFKPGREHIFFTEGRLSEVQVAQTSLGVLAPVICFELRFYEVLSRLKELGGEVFTVPAQWGRARREHWSYLLRARAIELQRFFVGANGTGKEMGGCSAVIDPWGRILAECKDAEGLIRAEVDTTVIEQVERKLPLN</sequence>
<gene>
    <name evidence="2" type="ordered locus">Theam_1213</name>
</gene>
<dbReference type="Pfam" id="PF00795">
    <property type="entry name" value="CN_hydrolase"/>
    <property type="match status" value="1"/>
</dbReference>
<evidence type="ECO:0000313" key="2">
    <source>
        <dbReference type="EMBL" id="ADU97177.1"/>
    </source>
</evidence>
<feature type="domain" description="CN hydrolase" evidence="1">
    <location>
        <begin position="3"/>
        <end position="232"/>
    </location>
</feature>
<dbReference type="InterPro" id="IPR003010">
    <property type="entry name" value="C-N_Hydrolase"/>
</dbReference>
<dbReference type="Gene3D" id="3.60.110.10">
    <property type="entry name" value="Carbon-nitrogen hydrolase"/>
    <property type="match status" value="1"/>
</dbReference>
<dbReference type="EMBL" id="CP002444">
    <property type="protein sequence ID" value="ADU97177.1"/>
    <property type="molecule type" value="Genomic_DNA"/>
</dbReference>
<dbReference type="SUPFAM" id="SSF56317">
    <property type="entry name" value="Carbon-nitrogen hydrolase"/>
    <property type="match status" value="1"/>
</dbReference>
<dbReference type="PROSITE" id="PS50263">
    <property type="entry name" value="CN_HYDROLASE"/>
    <property type="match status" value="1"/>
</dbReference>
<dbReference type="RefSeq" id="WP_013537963.1">
    <property type="nucleotide sequence ID" value="NC_014926.1"/>
</dbReference>
<proteinExistence type="predicted"/>
<keyword evidence="3" id="KW-1185">Reference proteome</keyword>
<dbReference type="HOGENOM" id="CLU_030130_3_7_0"/>
<dbReference type="STRING" id="648996.Theam_1213"/>
<name>E8T2W8_THEA1</name>
<dbReference type="PANTHER" id="PTHR23088">
    <property type="entry name" value="NITRILASE-RELATED"/>
    <property type="match status" value="1"/>
</dbReference>
<accession>E8T2W8</accession>
<dbReference type="OrthoDB" id="9811121at2"/>
<dbReference type="Proteomes" id="UP000006362">
    <property type="component" value="Chromosome"/>
</dbReference>
<evidence type="ECO:0000313" key="3">
    <source>
        <dbReference type="Proteomes" id="UP000006362"/>
    </source>
</evidence>
<protein>
    <submittedName>
        <fullName evidence="2">Nitrilase/cyanide hydratase and apolipoprotein N-acyltransferase</fullName>
    </submittedName>
</protein>
<dbReference type="InterPro" id="IPR036526">
    <property type="entry name" value="C-N_Hydrolase_sf"/>
</dbReference>
<evidence type="ECO:0000259" key="1">
    <source>
        <dbReference type="PROSITE" id="PS50263"/>
    </source>
</evidence>
<dbReference type="AlphaFoldDB" id="E8T2W8"/>
<organism evidence="2 3">
    <name type="scientific">Thermovibrio ammonificans (strain DSM 15698 / JCM 12110 / HB-1)</name>
    <dbReference type="NCBI Taxonomy" id="648996"/>
    <lineage>
        <taxon>Bacteria</taxon>
        <taxon>Pseudomonadati</taxon>
        <taxon>Aquificota</taxon>
        <taxon>Aquificia</taxon>
        <taxon>Desulfurobacteriales</taxon>
        <taxon>Desulfurobacteriaceae</taxon>
        <taxon>Thermovibrio</taxon>
    </lineage>
</organism>
<dbReference type="eggNOG" id="COG0388">
    <property type="taxonomic scope" value="Bacteria"/>
</dbReference>
<dbReference type="KEGG" id="tam:Theam_1213"/>
<dbReference type="PANTHER" id="PTHR23088:SF27">
    <property type="entry name" value="DEAMINATED GLUTATHIONE AMIDASE"/>
    <property type="match status" value="1"/>
</dbReference>
<reference evidence="2" key="1">
    <citation type="submission" date="2011-01" db="EMBL/GenBank/DDBJ databases">
        <title>Complete sequence of chromosome of Thermovibrio ammonificans HB-1.</title>
        <authorList>
            <consortium name="US DOE Joint Genome Institute"/>
            <person name="Lucas S."/>
            <person name="Copeland A."/>
            <person name="Lapidus A."/>
            <person name="Cheng J.-F."/>
            <person name="Goodwin L."/>
            <person name="Pitluck S."/>
            <person name="Davenport K."/>
            <person name="Detter J.C."/>
            <person name="Han C."/>
            <person name="Tapia R."/>
            <person name="Land M."/>
            <person name="Hauser L."/>
            <person name="Kyrpides N."/>
            <person name="Ivanova N."/>
            <person name="Ovchinnikova G."/>
            <person name="Vetriani C."/>
            <person name="Woyke T."/>
        </authorList>
    </citation>
    <scope>NUCLEOTIDE SEQUENCE [LARGE SCALE GENOMIC DNA]</scope>
    <source>
        <strain evidence="2">HB-1</strain>
    </source>
</reference>